<feature type="compositionally biased region" description="Pro residues" evidence="1">
    <location>
        <begin position="1"/>
        <end position="11"/>
    </location>
</feature>
<accession>A0A6A5XWS3</accession>
<feature type="compositionally biased region" description="Pro residues" evidence="1">
    <location>
        <begin position="53"/>
        <end position="62"/>
    </location>
</feature>
<protein>
    <submittedName>
        <fullName evidence="2">Uncharacterized protein</fullName>
    </submittedName>
</protein>
<feature type="compositionally biased region" description="Gly residues" evidence="1">
    <location>
        <begin position="67"/>
        <end position="76"/>
    </location>
</feature>
<name>A0A6A5XWS3_9PLEO</name>
<feature type="compositionally biased region" description="Basic residues" evidence="1">
    <location>
        <begin position="78"/>
        <end position="89"/>
    </location>
</feature>
<reference evidence="2" key="1">
    <citation type="journal article" date="2020" name="Stud. Mycol.">
        <title>101 Dothideomycetes genomes: a test case for predicting lifestyles and emergence of pathogens.</title>
        <authorList>
            <person name="Haridas S."/>
            <person name="Albert R."/>
            <person name="Binder M."/>
            <person name="Bloem J."/>
            <person name="Labutti K."/>
            <person name="Salamov A."/>
            <person name="Andreopoulos B."/>
            <person name="Baker S."/>
            <person name="Barry K."/>
            <person name="Bills G."/>
            <person name="Bluhm B."/>
            <person name="Cannon C."/>
            <person name="Castanera R."/>
            <person name="Culley D."/>
            <person name="Daum C."/>
            <person name="Ezra D."/>
            <person name="Gonzalez J."/>
            <person name="Henrissat B."/>
            <person name="Kuo A."/>
            <person name="Liang C."/>
            <person name="Lipzen A."/>
            <person name="Lutzoni F."/>
            <person name="Magnuson J."/>
            <person name="Mondo S."/>
            <person name="Nolan M."/>
            <person name="Ohm R."/>
            <person name="Pangilinan J."/>
            <person name="Park H.-J."/>
            <person name="Ramirez L."/>
            <person name="Alfaro M."/>
            <person name="Sun H."/>
            <person name="Tritt A."/>
            <person name="Yoshinaga Y."/>
            <person name="Zwiers L.-H."/>
            <person name="Turgeon B."/>
            <person name="Goodwin S."/>
            <person name="Spatafora J."/>
            <person name="Crous P."/>
            <person name="Grigoriev I."/>
        </authorList>
    </citation>
    <scope>NUCLEOTIDE SEQUENCE</scope>
    <source>
        <strain evidence="2">CBS 175.79</strain>
    </source>
</reference>
<feature type="compositionally biased region" description="Low complexity" evidence="1">
    <location>
        <begin position="29"/>
        <end position="46"/>
    </location>
</feature>
<sequence>MILKPTKPPDPSCWDSSTTTHPHRNNRASTSTSPNPSTSTSTSTSTGYAQASLPPPVPPPVSPAAVRGGGGGGGGHVVSKHRPKYWKGRMRQHAREIPIMLSLTSLAQDLTQLLKYVHLDNTSSDIQL</sequence>
<dbReference type="EMBL" id="ML978068">
    <property type="protein sequence ID" value="KAF2017297.1"/>
    <property type="molecule type" value="Genomic_DNA"/>
</dbReference>
<dbReference type="Proteomes" id="UP000799778">
    <property type="component" value="Unassembled WGS sequence"/>
</dbReference>
<feature type="region of interest" description="Disordered" evidence="1">
    <location>
        <begin position="1"/>
        <end position="89"/>
    </location>
</feature>
<evidence type="ECO:0000256" key="1">
    <source>
        <dbReference type="SAM" id="MobiDB-lite"/>
    </source>
</evidence>
<evidence type="ECO:0000313" key="3">
    <source>
        <dbReference type="Proteomes" id="UP000799778"/>
    </source>
</evidence>
<dbReference type="GeneID" id="54289212"/>
<keyword evidence="3" id="KW-1185">Reference proteome</keyword>
<dbReference type="AlphaFoldDB" id="A0A6A5XWS3"/>
<evidence type="ECO:0000313" key="2">
    <source>
        <dbReference type="EMBL" id="KAF2017297.1"/>
    </source>
</evidence>
<proteinExistence type="predicted"/>
<gene>
    <name evidence="2" type="ORF">BU24DRAFT_460362</name>
</gene>
<dbReference type="RefSeq" id="XP_033385636.1">
    <property type="nucleotide sequence ID" value="XM_033531815.1"/>
</dbReference>
<organism evidence="2 3">
    <name type="scientific">Aaosphaeria arxii CBS 175.79</name>
    <dbReference type="NCBI Taxonomy" id="1450172"/>
    <lineage>
        <taxon>Eukaryota</taxon>
        <taxon>Fungi</taxon>
        <taxon>Dikarya</taxon>
        <taxon>Ascomycota</taxon>
        <taxon>Pezizomycotina</taxon>
        <taxon>Dothideomycetes</taxon>
        <taxon>Pleosporomycetidae</taxon>
        <taxon>Pleosporales</taxon>
        <taxon>Pleosporales incertae sedis</taxon>
        <taxon>Aaosphaeria</taxon>
    </lineage>
</organism>